<keyword evidence="4" id="KW-0819">tRNA processing</keyword>
<gene>
    <name evidence="8" type="ORF">KP79_PYT14664</name>
</gene>
<evidence type="ECO:0000256" key="5">
    <source>
        <dbReference type="ARBA" id="ARBA00034489"/>
    </source>
</evidence>
<dbReference type="EMBL" id="NEDP02000703">
    <property type="protein sequence ID" value="OWF55321.1"/>
    <property type="molecule type" value="Genomic_DNA"/>
</dbReference>
<dbReference type="Proteomes" id="UP000242188">
    <property type="component" value="Unassembled WGS sequence"/>
</dbReference>
<dbReference type="EC" id="2.5.1.25" evidence="1"/>
<evidence type="ECO:0000256" key="1">
    <source>
        <dbReference type="ARBA" id="ARBA00012386"/>
    </source>
</evidence>
<comment type="similarity">
    <text evidence="5">Belongs to the TDD superfamily. DTWD2 family.</text>
</comment>
<dbReference type="GO" id="GO:0016432">
    <property type="term" value="F:tRNA-uridine aminocarboxypropyltransferase activity"/>
    <property type="evidence" value="ECO:0007669"/>
    <property type="project" value="UniProtKB-EC"/>
</dbReference>
<dbReference type="InterPro" id="IPR005636">
    <property type="entry name" value="DTW"/>
</dbReference>
<evidence type="ECO:0000256" key="3">
    <source>
        <dbReference type="ARBA" id="ARBA00022691"/>
    </source>
</evidence>
<dbReference type="PANTHER" id="PTHR21392">
    <property type="entry name" value="TRNA-URIDINE AMINOCARBOXYPROPYLTRANSFERASE 2"/>
    <property type="match status" value="1"/>
</dbReference>
<evidence type="ECO:0000256" key="6">
    <source>
        <dbReference type="ARBA" id="ARBA00048718"/>
    </source>
</evidence>
<dbReference type="PANTHER" id="PTHR21392:SF0">
    <property type="entry name" value="TRNA-URIDINE AMINOCARBOXYPROPYLTRANSFERASE 2"/>
    <property type="match status" value="1"/>
</dbReference>
<proteinExistence type="inferred from homology"/>
<evidence type="ECO:0000259" key="7">
    <source>
        <dbReference type="SMART" id="SM01144"/>
    </source>
</evidence>
<evidence type="ECO:0000256" key="2">
    <source>
        <dbReference type="ARBA" id="ARBA00022679"/>
    </source>
</evidence>
<dbReference type="OrthoDB" id="408541at2759"/>
<name>A0A210R361_MIZYE</name>
<organism evidence="8 9">
    <name type="scientific">Mizuhopecten yessoensis</name>
    <name type="common">Japanese scallop</name>
    <name type="synonym">Patinopecten yessoensis</name>
    <dbReference type="NCBI Taxonomy" id="6573"/>
    <lineage>
        <taxon>Eukaryota</taxon>
        <taxon>Metazoa</taxon>
        <taxon>Spiralia</taxon>
        <taxon>Lophotrochozoa</taxon>
        <taxon>Mollusca</taxon>
        <taxon>Bivalvia</taxon>
        <taxon>Autobranchia</taxon>
        <taxon>Pteriomorphia</taxon>
        <taxon>Pectinida</taxon>
        <taxon>Pectinoidea</taxon>
        <taxon>Pectinidae</taxon>
        <taxon>Mizuhopecten</taxon>
    </lineage>
</organism>
<keyword evidence="9" id="KW-1185">Reference proteome</keyword>
<evidence type="ECO:0000313" key="8">
    <source>
        <dbReference type="EMBL" id="OWF55321.1"/>
    </source>
</evidence>
<evidence type="ECO:0000313" key="9">
    <source>
        <dbReference type="Proteomes" id="UP000242188"/>
    </source>
</evidence>
<reference evidence="8 9" key="1">
    <citation type="journal article" date="2017" name="Nat. Ecol. Evol.">
        <title>Scallop genome provides insights into evolution of bilaterian karyotype and development.</title>
        <authorList>
            <person name="Wang S."/>
            <person name="Zhang J."/>
            <person name="Jiao W."/>
            <person name="Li J."/>
            <person name="Xun X."/>
            <person name="Sun Y."/>
            <person name="Guo X."/>
            <person name="Huan P."/>
            <person name="Dong B."/>
            <person name="Zhang L."/>
            <person name="Hu X."/>
            <person name="Sun X."/>
            <person name="Wang J."/>
            <person name="Zhao C."/>
            <person name="Wang Y."/>
            <person name="Wang D."/>
            <person name="Huang X."/>
            <person name="Wang R."/>
            <person name="Lv J."/>
            <person name="Li Y."/>
            <person name="Zhang Z."/>
            <person name="Liu B."/>
            <person name="Lu W."/>
            <person name="Hui Y."/>
            <person name="Liang J."/>
            <person name="Zhou Z."/>
            <person name="Hou R."/>
            <person name="Li X."/>
            <person name="Liu Y."/>
            <person name="Li H."/>
            <person name="Ning X."/>
            <person name="Lin Y."/>
            <person name="Zhao L."/>
            <person name="Xing Q."/>
            <person name="Dou J."/>
            <person name="Li Y."/>
            <person name="Mao J."/>
            <person name="Guo H."/>
            <person name="Dou H."/>
            <person name="Li T."/>
            <person name="Mu C."/>
            <person name="Jiang W."/>
            <person name="Fu Q."/>
            <person name="Fu X."/>
            <person name="Miao Y."/>
            <person name="Liu J."/>
            <person name="Yu Q."/>
            <person name="Li R."/>
            <person name="Liao H."/>
            <person name="Li X."/>
            <person name="Kong Y."/>
            <person name="Jiang Z."/>
            <person name="Chourrout D."/>
            <person name="Li R."/>
            <person name="Bao Z."/>
        </authorList>
    </citation>
    <scope>NUCLEOTIDE SEQUENCE [LARGE SCALE GENOMIC DNA]</scope>
    <source>
        <strain evidence="8 9">PY_sf001</strain>
    </source>
</reference>
<dbReference type="STRING" id="6573.A0A210R361"/>
<dbReference type="SMART" id="SM01144">
    <property type="entry name" value="DTW"/>
    <property type="match status" value="1"/>
</dbReference>
<protein>
    <recommendedName>
        <fullName evidence="1">tRNA-uridine aminocarboxypropyltransferase</fullName>
        <ecNumber evidence="1">2.5.1.25</ecNumber>
    </recommendedName>
</protein>
<dbReference type="InterPro" id="IPR039262">
    <property type="entry name" value="DTWD2/TAPT"/>
</dbReference>
<evidence type="ECO:0000256" key="4">
    <source>
        <dbReference type="ARBA" id="ARBA00022694"/>
    </source>
</evidence>
<comment type="caution">
    <text evidence="8">The sequence shown here is derived from an EMBL/GenBank/DDBJ whole genome shotgun (WGS) entry which is preliminary data.</text>
</comment>
<feature type="domain" description="DTW" evidence="7">
    <location>
        <begin position="1"/>
        <end position="157"/>
    </location>
</feature>
<keyword evidence="3" id="KW-0949">S-adenosyl-L-methionine</keyword>
<dbReference type="AlphaFoldDB" id="A0A210R361"/>
<keyword evidence="2" id="KW-0808">Transferase</keyword>
<dbReference type="GO" id="GO:0008033">
    <property type="term" value="P:tRNA processing"/>
    <property type="evidence" value="ECO:0007669"/>
    <property type="project" value="UniProtKB-KW"/>
</dbReference>
<dbReference type="Pfam" id="PF03942">
    <property type="entry name" value="DTW"/>
    <property type="match status" value="1"/>
</dbReference>
<accession>A0A210R361</accession>
<comment type="catalytic activity">
    <reaction evidence="6">
        <text>a uridine in tRNA + S-adenosyl-L-methionine = a 3-[(3S)-3-amino-3-carboxypropyl]uridine in tRNA + S-methyl-5'-thioadenosine + H(+)</text>
        <dbReference type="Rhea" id="RHEA:62432"/>
        <dbReference type="Rhea" id="RHEA-COMP:13339"/>
        <dbReference type="Rhea" id="RHEA-COMP:16092"/>
        <dbReference type="ChEBI" id="CHEBI:15378"/>
        <dbReference type="ChEBI" id="CHEBI:17509"/>
        <dbReference type="ChEBI" id="CHEBI:59789"/>
        <dbReference type="ChEBI" id="CHEBI:65315"/>
        <dbReference type="ChEBI" id="CHEBI:82930"/>
        <dbReference type="EC" id="2.5.1.25"/>
    </reaction>
</comment>
<sequence length="197" mass="22416">MQTSRRLKTAPMLYHGLAPGKCHIIVGKRFSEQRYPQVNEILRAPNTILLYPGVDAMDIQDLPHHYHSFNLVMLDGTWAQAKNIYCANNILSCLKKVQINDNPVSKYVIRTQPTDSSLSTLESAAVAISILENRPEIIETLTKPLDALCKFQMNFGAVQHQSKEYKIENGLWNKPLSKKILKKKEQEKINCTHQTNS</sequence>